<comment type="caution">
    <text evidence="1">The sequence shown here is derived from an EMBL/GenBank/DDBJ whole genome shotgun (WGS) entry which is preliminary data.</text>
</comment>
<keyword evidence="2" id="KW-1185">Reference proteome</keyword>
<sequence length="86" mass="9257">VLRKFRRLTLAGLALVGCKDILPAFRVAVAALAAAQAAAGCAAPAQRNIRLPLAARPSVSTATRSRKHARETPTCARYRRLTARDY</sequence>
<feature type="non-terminal residue" evidence="1">
    <location>
        <position position="1"/>
    </location>
</feature>
<organism evidence="1 2">
    <name type="scientific">Pararge aegeria aegeria</name>
    <dbReference type="NCBI Taxonomy" id="348720"/>
    <lineage>
        <taxon>Eukaryota</taxon>
        <taxon>Metazoa</taxon>
        <taxon>Ecdysozoa</taxon>
        <taxon>Arthropoda</taxon>
        <taxon>Hexapoda</taxon>
        <taxon>Insecta</taxon>
        <taxon>Pterygota</taxon>
        <taxon>Neoptera</taxon>
        <taxon>Endopterygota</taxon>
        <taxon>Lepidoptera</taxon>
        <taxon>Glossata</taxon>
        <taxon>Ditrysia</taxon>
        <taxon>Papilionoidea</taxon>
        <taxon>Nymphalidae</taxon>
        <taxon>Satyrinae</taxon>
        <taxon>Satyrini</taxon>
        <taxon>Parargina</taxon>
        <taxon>Pararge</taxon>
    </lineage>
</organism>
<proteinExistence type="predicted"/>
<evidence type="ECO:0000313" key="2">
    <source>
        <dbReference type="Proteomes" id="UP000838756"/>
    </source>
</evidence>
<reference evidence="1" key="1">
    <citation type="submission" date="2022-03" db="EMBL/GenBank/DDBJ databases">
        <authorList>
            <person name="Lindestad O."/>
        </authorList>
    </citation>
    <scope>NUCLEOTIDE SEQUENCE</scope>
</reference>
<protein>
    <submittedName>
        <fullName evidence="1">Jg24231 protein</fullName>
    </submittedName>
</protein>
<accession>A0A8S4QBF3</accession>
<gene>
    <name evidence="1" type="primary">jg24231</name>
    <name evidence="1" type="ORF">PAEG_LOCUS668</name>
</gene>
<dbReference type="AlphaFoldDB" id="A0A8S4QBF3"/>
<name>A0A8S4QBF3_9NEOP</name>
<evidence type="ECO:0000313" key="1">
    <source>
        <dbReference type="EMBL" id="CAH2208051.1"/>
    </source>
</evidence>
<dbReference type="Proteomes" id="UP000838756">
    <property type="component" value="Unassembled WGS sequence"/>
</dbReference>
<dbReference type="EMBL" id="CAKXAJ010002077">
    <property type="protein sequence ID" value="CAH2208051.1"/>
    <property type="molecule type" value="Genomic_DNA"/>
</dbReference>